<organism evidence="2">
    <name type="scientific">viral metagenome</name>
    <dbReference type="NCBI Taxonomy" id="1070528"/>
    <lineage>
        <taxon>unclassified sequences</taxon>
        <taxon>metagenomes</taxon>
        <taxon>organismal metagenomes</taxon>
    </lineage>
</organism>
<reference evidence="2" key="1">
    <citation type="journal article" date="2020" name="Nature">
        <title>Giant virus diversity and host interactions through global metagenomics.</title>
        <authorList>
            <person name="Schulz F."/>
            <person name="Roux S."/>
            <person name="Paez-Espino D."/>
            <person name="Jungbluth S."/>
            <person name="Walsh D.A."/>
            <person name="Denef V.J."/>
            <person name="McMahon K.D."/>
            <person name="Konstantinidis K.T."/>
            <person name="Eloe-Fadrosh E.A."/>
            <person name="Kyrpides N.C."/>
            <person name="Woyke T."/>
        </authorList>
    </citation>
    <scope>NUCLEOTIDE SEQUENCE</scope>
    <source>
        <strain evidence="2">GVMAG-S-ERX556101-89</strain>
    </source>
</reference>
<protein>
    <submittedName>
        <fullName evidence="2">Uncharacterized protein</fullName>
    </submittedName>
</protein>
<evidence type="ECO:0000256" key="1">
    <source>
        <dbReference type="SAM" id="MobiDB-lite"/>
    </source>
</evidence>
<name>A0A6C0FB66_9ZZZZ</name>
<sequence>MVSILFSYKVFPELSISEQDIIDFMETKGLALAAIERYEDASVSIKFWKSSDTPNPAKKRKELVKNPETRKKIKTTHQN</sequence>
<dbReference type="AlphaFoldDB" id="A0A6C0FB66"/>
<dbReference type="EMBL" id="MN738829">
    <property type="protein sequence ID" value="QHT38304.1"/>
    <property type="molecule type" value="Genomic_DNA"/>
</dbReference>
<proteinExistence type="predicted"/>
<accession>A0A6C0FB66</accession>
<feature type="region of interest" description="Disordered" evidence="1">
    <location>
        <begin position="52"/>
        <end position="79"/>
    </location>
</feature>
<evidence type="ECO:0000313" key="2">
    <source>
        <dbReference type="EMBL" id="QHT38304.1"/>
    </source>
</evidence>